<accession>A0A6N7L0V9</accession>
<dbReference type="InterPro" id="IPR058915">
    <property type="entry name" value="AcrVA2-like"/>
</dbReference>
<name>A0A6N7L0V9_9ACTN</name>
<evidence type="ECO:0000313" key="2">
    <source>
        <dbReference type="EMBL" id="MQS17271.1"/>
    </source>
</evidence>
<feature type="region of interest" description="Disordered" evidence="1">
    <location>
        <begin position="355"/>
        <end position="378"/>
    </location>
</feature>
<protein>
    <submittedName>
        <fullName evidence="2">Uncharacterized protein</fullName>
    </submittedName>
</protein>
<dbReference type="Pfam" id="PF26125">
    <property type="entry name" value="AcrVA2-like"/>
    <property type="match status" value="1"/>
</dbReference>
<proteinExistence type="predicted"/>
<dbReference type="AlphaFoldDB" id="A0A6N7L0V9"/>
<reference evidence="2 3" key="1">
    <citation type="submission" date="2019-09" db="EMBL/GenBank/DDBJ databases">
        <title>Genome Sequences of Streptomyces kaniharaensis ATCC 21070.</title>
        <authorList>
            <person name="Zhu W."/>
            <person name="De Crecy-Lagard V."/>
            <person name="Richards N.G."/>
        </authorList>
    </citation>
    <scope>NUCLEOTIDE SEQUENCE [LARGE SCALE GENOMIC DNA]</scope>
    <source>
        <strain evidence="2 3">SF-557</strain>
    </source>
</reference>
<sequence length="378" mass="43211">MNRRHSRALRSRDISEVFVEELTERESALRGNHLWLAPQLDQLSTGRPVTLGHTAPPGLTLAQQADLIDVASHVGIFRMWARRGRVTYDLNQHLAAELYRSTSDTLPGNIFSQLPHINPLVVLPEPWPIRYKESDGLVRGFYLFGFNQNPEQQTYTDEEIEGLGLLFVIDLLDEETWEVRGQTYIRMNIPTGMEKFTVAQAVDFAAARAEAHWSRTRDKAAAYTLFEELLRPALSVLIYLCCDNRDLAEPPVVKPSKKKRRAVHKNRDPFFVEIGWRVGPALHAARRATGRVLDGDGIPSGIQQAPHQRCGHFRRFRIGKRRQGETTRWVMPYWVRLDLLPEDTDPITTVVPVDEQRHDPLRTRGLKKRQRPDAALAA</sequence>
<gene>
    <name evidence="2" type="ORF">F7Q99_35110</name>
</gene>
<dbReference type="EMBL" id="WBOF01000004">
    <property type="protein sequence ID" value="MQS17271.1"/>
    <property type="molecule type" value="Genomic_DNA"/>
</dbReference>
<keyword evidence="3" id="KW-1185">Reference proteome</keyword>
<evidence type="ECO:0000313" key="3">
    <source>
        <dbReference type="Proteomes" id="UP000450000"/>
    </source>
</evidence>
<dbReference type="OrthoDB" id="4278390at2"/>
<dbReference type="Proteomes" id="UP000450000">
    <property type="component" value="Unassembled WGS sequence"/>
</dbReference>
<dbReference type="RefSeq" id="WP_153469859.1">
    <property type="nucleotide sequence ID" value="NZ_WBOF01000004.1"/>
</dbReference>
<organism evidence="2 3">
    <name type="scientific">Streptomyces kaniharaensis</name>
    <dbReference type="NCBI Taxonomy" id="212423"/>
    <lineage>
        <taxon>Bacteria</taxon>
        <taxon>Bacillati</taxon>
        <taxon>Actinomycetota</taxon>
        <taxon>Actinomycetes</taxon>
        <taxon>Kitasatosporales</taxon>
        <taxon>Streptomycetaceae</taxon>
        <taxon>Streptomyces</taxon>
    </lineage>
</organism>
<comment type="caution">
    <text evidence="2">The sequence shown here is derived from an EMBL/GenBank/DDBJ whole genome shotgun (WGS) entry which is preliminary data.</text>
</comment>
<evidence type="ECO:0000256" key="1">
    <source>
        <dbReference type="SAM" id="MobiDB-lite"/>
    </source>
</evidence>